<reference evidence="2" key="1">
    <citation type="submission" date="2014-12" db="EMBL/GenBank/DDBJ databases">
        <title>Genome Sequence of Valsa Canker Pathogens Uncovers a Specific Adaption of Colonization on Woody Bark.</title>
        <authorList>
            <person name="Yin Z."/>
            <person name="Liu H."/>
            <person name="Gao X."/>
            <person name="Li Z."/>
            <person name="Song N."/>
            <person name="Ke X."/>
            <person name="Dai Q."/>
            <person name="Wu Y."/>
            <person name="Sun Y."/>
            <person name="Xu J.-R."/>
            <person name="Kang Z.K."/>
            <person name="Wang L."/>
            <person name="Huang L."/>
        </authorList>
    </citation>
    <scope>NUCLEOTIDE SEQUENCE [LARGE SCALE GENOMIC DNA]</scope>
    <source>
        <strain evidence="2">SXYL134</strain>
    </source>
</reference>
<name>A0A194V4P8_CYTMA</name>
<evidence type="ECO:0000313" key="2">
    <source>
        <dbReference type="Proteomes" id="UP000078576"/>
    </source>
</evidence>
<sequence length="150" mass="16792">MVGETRRDRTPRLRWWMRDQEMGPAVVVCCLVLVAVDCLLLELAGSEVVGVEEQHLELVQQVGMEVEVEVAEVGGTEHQEDEMTGQDVEESYETSEMLCRVVVARLDCEVIVEKAEATVTSQLSTLNLMVQLDRDQAWEVCKLGAADWAI</sequence>
<dbReference type="EMBL" id="KN714719">
    <property type="protein sequence ID" value="KUI58811.1"/>
    <property type="molecule type" value="Genomic_DNA"/>
</dbReference>
<keyword evidence="2" id="KW-1185">Reference proteome</keyword>
<gene>
    <name evidence="1" type="ORF">VP1G_06073</name>
</gene>
<dbReference type="Proteomes" id="UP000078576">
    <property type="component" value="Unassembled WGS sequence"/>
</dbReference>
<organism evidence="1 2">
    <name type="scientific">Cytospora mali</name>
    <name type="common">Apple Valsa canker fungus</name>
    <name type="synonym">Valsa mali</name>
    <dbReference type="NCBI Taxonomy" id="578113"/>
    <lineage>
        <taxon>Eukaryota</taxon>
        <taxon>Fungi</taxon>
        <taxon>Dikarya</taxon>
        <taxon>Ascomycota</taxon>
        <taxon>Pezizomycotina</taxon>
        <taxon>Sordariomycetes</taxon>
        <taxon>Sordariomycetidae</taxon>
        <taxon>Diaporthales</taxon>
        <taxon>Cytosporaceae</taxon>
        <taxon>Cytospora</taxon>
    </lineage>
</organism>
<dbReference type="AlphaFoldDB" id="A0A194V4P8"/>
<protein>
    <submittedName>
        <fullName evidence="1">Uncharacterized protein</fullName>
    </submittedName>
</protein>
<proteinExistence type="predicted"/>
<evidence type="ECO:0000313" key="1">
    <source>
        <dbReference type="EMBL" id="KUI58811.1"/>
    </source>
</evidence>
<accession>A0A194V4P8</accession>